<sequence length="121" mass="13299">MSQSIRLCCSQILCRISSVIRCSRSLRLFHKNCSLAFIEASLFLLIFSGSSSTNNIPPLRIRFDVSLGGCSSGLNSMTTPFFITSALRNLHTVSRLVSFCVFLLLTNTACIDGIVTNRSDI</sequence>
<reference evidence="2" key="1">
    <citation type="submission" date="2022-11" db="UniProtKB">
        <authorList>
            <consortium name="WormBaseParasite"/>
        </authorList>
    </citation>
    <scope>IDENTIFICATION</scope>
</reference>
<dbReference type="AlphaFoldDB" id="A0A915CFC7"/>
<dbReference type="Proteomes" id="UP000887569">
    <property type="component" value="Unplaced"/>
</dbReference>
<organism evidence="1 2">
    <name type="scientific">Parascaris univalens</name>
    <name type="common">Nematode worm</name>
    <dbReference type="NCBI Taxonomy" id="6257"/>
    <lineage>
        <taxon>Eukaryota</taxon>
        <taxon>Metazoa</taxon>
        <taxon>Ecdysozoa</taxon>
        <taxon>Nematoda</taxon>
        <taxon>Chromadorea</taxon>
        <taxon>Rhabditida</taxon>
        <taxon>Spirurina</taxon>
        <taxon>Ascaridomorpha</taxon>
        <taxon>Ascaridoidea</taxon>
        <taxon>Ascarididae</taxon>
        <taxon>Parascaris</taxon>
    </lineage>
</organism>
<accession>A0A915CFC7</accession>
<name>A0A915CFC7_PARUN</name>
<protein>
    <submittedName>
        <fullName evidence="2">Uncharacterized protein</fullName>
    </submittedName>
</protein>
<evidence type="ECO:0000313" key="1">
    <source>
        <dbReference type="Proteomes" id="UP000887569"/>
    </source>
</evidence>
<evidence type="ECO:0000313" key="2">
    <source>
        <dbReference type="WBParaSite" id="PgR142_g012_t01"/>
    </source>
</evidence>
<keyword evidence="1" id="KW-1185">Reference proteome</keyword>
<proteinExistence type="predicted"/>
<dbReference type="WBParaSite" id="PgR142_g012_t01">
    <property type="protein sequence ID" value="PgR142_g012_t01"/>
    <property type="gene ID" value="PgR142_g012"/>
</dbReference>